<protein>
    <submittedName>
        <fullName evidence="1">Uncharacterized protein</fullName>
    </submittedName>
</protein>
<evidence type="ECO:0000313" key="1">
    <source>
        <dbReference type="EMBL" id="KAJ0105634.1"/>
    </source>
</evidence>
<organism evidence="1 2">
    <name type="scientific">Pistacia atlantica</name>
    <dbReference type="NCBI Taxonomy" id="434234"/>
    <lineage>
        <taxon>Eukaryota</taxon>
        <taxon>Viridiplantae</taxon>
        <taxon>Streptophyta</taxon>
        <taxon>Embryophyta</taxon>
        <taxon>Tracheophyta</taxon>
        <taxon>Spermatophyta</taxon>
        <taxon>Magnoliopsida</taxon>
        <taxon>eudicotyledons</taxon>
        <taxon>Gunneridae</taxon>
        <taxon>Pentapetalae</taxon>
        <taxon>rosids</taxon>
        <taxon>malvids</taxon>
        <taxon>Sapindales</taxon>
        <taxon>Anacardiaceae</taxon>
        <taxon>Pistacia</taxon>
    </lineage>
</organism>
<dbReference type="Proteomes" id="UP001164250">
    <property type="component" value="Chromosome 2"/>
</dbReference>
<sequence>MQLLKKALPRGENLPKSFGDARKLIRDLGLHYEKIDACENDYVLF</sequence>
<proteinExistence type="predicted"/>
<keyword evidence="2" id="KW-1185">Reference proteome</keyword>
<name>A0ACC1C0Y3_9ROSI</name>
<reference evidence="2" key="1">
    <citation type="journal article" date="2023" name="G3 (Bethesda)">
        <title>Genome assembly and association tests identify interacting loci associated with vigor, precocity, and sex in interspecific pistachio rootstocks.</title>
        <authorList>
            <person name="Palmer W."/>
            <person name="Jacygrad E."/>
            <person name="Sagayaradj S."/>
            <person name="Cavanaugh K."/>
            <person name="Han R."/>
            <person name="Bertier L."/>
            <person name="Beede B."/>
            <person name="Kafkas S."/>
            <person name="Golino D."/>
            <person name="Preece J."/>
            <person name="Michelmore R."/>
        </authorList>
    </citation>
    <scope>NUCLEOTIDE SEQUENCE [LARGE SCALE GENOMIC DNA]</scope>
</reference>
<dbReference type="EMBL" id="CM047898">
    <property type="protein sequence ID" value="KAJ0105634.1"/>
    <property type="molecule type" value="Genomic_DNA"/>
</dbReference>
<comment type="caution">
    <text evidence="1">The sequence shown here is derived from an EMBL/GenBank/DDBJ whole genome shotgun (WGS) entry which is preliminary data.</text>
</comment>
<evidence type="ECO:0000313" key="2">
    <source>
        <dbReference type="Proteomes" id="UP001164250"/>
    </source>
</evidence>
<gene>
    <name evidence="1" type="ORF">Patl1_19199</name>
</gene>
<accession>A0ACC1C0Y3</accession>